<dbReference type="OrthoDB" id="421993at2759"/>
<dbReference type="AlphaFoldDB" id="A0A9W8L770"/>
<comment type="caution">
    <text evidence="9">The sequence shown here is derived from an EMBL/GenBank/DDBJ whole genome shotgun (WGS) entry which is preliminary data.</text>
</comment>
<comment type="subcellular location">
    <subcellularLocation>
        <location evidence="7">Mitochondrion</location>
    </subcellularLocation>
</comment>
<evidence type="ECO:0000256" key="5">
    <source>
        <dbReference type="ARBA" id="ARBA00022917"/>
    </source>
</evidence>
<dbReference type="Proteomes" id="UP001151516">
    <property type="component" value="Unassembled WGS sequence"/>
</dbReference>
<dbReference type="HAMAP" id="MF_00120">
    <property type="entry name" value="GatA"/>
    <property type="match status" value="1"/>
</dbReference>
<evidence type="ECO:0000313" key="9">
    <source>
        <dbReference type="EMBL" id="KAJ2690823.1"/>
    </source>
</evidence>
<evidence type="ECO:0000256" key="4">
    <source>
        <dbReference type="ARBA" id="ARBA00022840"/>
    </source>
</evidence>
<keyword evidence="5 7" id="KW-0648">Protein biosynthesis</keyword>
<evidence type="ECO:0000256" key="7">
    <source>
        <dbReference type="HAMAP-Rule" id="MF_03150"/>
    </source>
</evidence>
<keyword evidence="2 7" id="KW-0436">Ligase</keyword>
<dbReference type="PANTHER" id="PTHR11895">
    <property type="entry name" value="TRANSAMIDASE"/>
    <property type="match status" value="1"/>
</dbReference>
<feature type="active site" description="Charge relay system" evidence="7">
    <location>
        <position position="80"/>
    </location>
</feature>
<feature type="active site" description="Charge relay system" evidence="7">
    <location>
        <position position="169"/>
    </location>
</feature>
<protein>
    <recommendedName>
        <fullName evidence="7">Glutamyl-tRNA(Gln) amidotransferase subunit A, mitochondrial</fullName>
        <shortName evidence="7">Glu-AdT subunit A</shortName>
        <ecNumber evidence="7">6.3.5.7</ecNumber>
    </recommendedName>
</protein>
<evidence type="ECO:0000313" key="10">
    <source>
        <dbReference type="Proteomes" id="UP001151516"/>
    </source>
</evidence>
<dbReference type="EMBL" id="JANBTX010000007">
    <property type="protein sequence ID" value="KAJ2690823.1"/>
    <property type="molecule type" value="Genomic_DNA"/>
</dbReference>
<keyword evidence="10" id="KW-1185">Reference proteome</keyword>
<dbReference type="GO" id="GO:0005524">
    <property type="term" value="F:ATP binding"/>
    <property type="evidence" value="ECO:0007669"/>
    <property type="project" value="UniProtKB-KW"/>
</dbReference>
<dbReference type="GO" id="GO:0030956">
    <property type="term" value="C:glutamyl-tRNA(Gln) amidotransferase complex"/>
    <property type="evidence" value="ECO:0007669"/>
    <property type="project" value="UniProtKB-UniRule"/>
</dbReference>
<evidence type="ECO:0000256" key="2">
    <source>
        <dbReference type="ARBA" id="ARBA00022598"/>
    </source>
</evidence>
<gene>
    <name evidence="9" type="primary">HER2</name>
    <name evidence="9" type="ORF">IWW39_000483</name>
</gene>
<keyword evidence="3 7" id="KW-0547">Nucleotide-binding</keyword>
<sequence length="529" mass="56170">MSRSVRALRLKLSRHAGFQTYAGSRQYRSTFAPITVLEALEAISERNPELNAFASHITPAEANASESSEGPLMDWPIAVKANIATARSSVTSCASRALYAYTSPFQATVVDSLERAGAAVVGKTNMDEFGMGSKNKFSIYGSALNPHTPALVAKQDGMTELDRHTPGGSSGGSAAAVAAGMCRAALGSDTGGSVRLPAAWCGVVGFKPTFGRISRHGLVAYGSSLDTVGIMARDVADVQSVFDIVAVPDPLDMTCMTSSLRARIKALASSRPWITQAHGPNRSESAPLAEIRVGIPEEYWVNELSEPALESWRAGASRLAALGCEVVSVSLPHTPSALPAYYALAWAEASSNLARYDGIRYGRRSDIRPDTRNLQNASQKYANTRGEGFGAEVQRRILLGTYVMSSAASEHYFTPSQKIRRLIQEEFDNVFALPNALSATQPLALSASRPLGVDVLLFPTATGAAPRLSDQEDSRVANYVNDVMTVPASLAGIPAISIPAGHADGMPLGLQLAAQYGDDDLLLCVARHL</sequence>
<dbReference type="Pfam" id="PF01425">
    <property type="entry name" value="Amidase"/>
    <property type="match status" value="1"/>
</dbReference>
<dbReference type="GO" id="GO:0005739">
    <property type="term" value="C:mitochondrion"/>
    <property type="evidence" value="ECO:0007669"/>
    <property type="project" value="UniProtKB-SubCell"/>
</dbReference>
<evidence type="ECO:0000259" key="8">
    <source>
        <dbReference type="Pfam" id="PF01425"/>
    </source>
</evidence>
<name>A0A9W8L770_9FUNG</name>
<dbReference type="InterPro" id="IPR036928">
    <property type="entry name" value="AS_sf"/>
</dbReference>
<keyword evidence="7" id="KW-0496">Mitochondrion</keyword>
<dbReference type="EC" id="6.3.5.7" evidence="7"/>
<dbReference type="InterPro" id="IPR000120">
    <property type="entry name" value="Amidase"/>
</dbReference>
<comment type="similarity">
    <text evidence="1 7">Belongs to the amidase family. GatA subfamily.</text>
</comment>
<comment type="subunit">
    <text evidence="7">Subunit of the heterotrimeric GatCAB amidotransferase (AdT) complex, composed of A, B and C subunits.</text>
</comment>
<dbReference type="SUPFAM" id="SSF75304">
    <property type="entry name" value="Amidase signature (AS) enzymes"/>
    <property type="match status" value="1"/>
</dbReference>
<dbReference type="InterPro" id="IPR023631">
    <property type="entry name" value="Amidase_dom"/>
</dbReference>
<comment type="function">
    <text evidence="7">Allows the formation of correctly charged Gln-tRNA(Gln) through the transamidation of misacylated Glu-tRNA(Gln) in the mitochondria. The reaction takes place in the presence of glutamine and ATP through an activated gamma-phospho-Glu-tRNA(Gln).</text>
</comment>
<dbReference type="PANTHER" id="PTHR11895:SF7">
    <property type="entry name" value="GLUTAMYL-TRNA(GLN) AMIDOTRANSFERASE SUBUNIT A, MITOCHONDRIAL"/>
    <property type="match status" value="1"/>
</dbReference>
<evidence type="ECO:0000256" key="6">
    <source>
        <dbReference type="ARBA" id="ARBA00047407"/>
    </source>
</evidence>
<keyword evidence="4 7" id="KW-0067">ATP-binding</keyword>
<dbReference type="GO" id="GO:0050567">
    <property type="term" value="F:glutaminyl-tRNA synthase (glutamine-hydrolyzing) activity"/>
    <property type="evidence" value="ECO:0007669"/>
    <property type="project" value="UniProtKB-UniRule"/>
</dbReference>
<dbReference type="GO" id="GO:0070681">
    <property type="term" value="P:glutaminyl-tRNAGln biosynthesis via transamidation"/>
    <property type="evidence" value="ECO:0007669"/>
    <property type="project" value="UniProtKB-UniRule"/>
</dbReference>
<evidence type="ECO:0000256" key="3">
    <source>
        <dbReference type="ARBA" id="ARBA00022741"/>
    </source>
</evidence>
<organism evidence="9 10">
    <name type="scientific">Coemansia spiralis</name>
    <dbReference type="NCBI Taxonomy" id="417178"/>
    <lineage>
        <taxon>Eukaryota</taxon>
        <taxon>Fungi</taxon>
        <taxon>Fungi incertae sedis</taxon>
        <taxon>Zoopagomycota</taxon>
        <taxon>Kickxellomycotina</taxon>
        <taxon>Kickxellomycetes</taxon>
        <taxon>Kickxellales</taxon>
        <taxon>Kickxellaceae</taxon>
        <taxon>Coemansia</taxon>
    </lineage>
</organism>
<dbReference type="InterPro" id="IPR004412">
    <property type="entry name" value="GatA"/>
</dbReference>
<dbReference type="Gene3D" id="3.90.1300.10">
    <property type="entry name" value="Amidase signature (AS) domain"/>
    <property type="match status" value="1"/>
</dbReference>
<feature type="domain" description="Amidase" evidence="8">
    <location>
        <begin position="36"/>
        <end position="523"/>
    </location>
</feature>
<accession>A0A9W8L770</accession>
<reference evidence="9" key="1">
    <citation type="submission" date="2022-07" db="EMBL/GenBank/DDBJ databases">
        <title>Phylogenomic reconstructions and comparative analyses of Kickxellomycotina fungi.</title>
        <authorList>
            <person name="Reynolds N.K."/>
            <person name="Stajich J.E."/>
            <person name="Barry K."/>
            <person name="Grigoriev I.V."/>
            <person name="Crous P."/>
            <person name="Smith M.E."/>
        </authorList>
    </citation>
    <scope>NUCLEOTIDE SEQUENCE</scope>
    <source>
        <strain evidence="9">CBS 109367</strain>
    </source>
</reference>
<dbReference type="PROSITE" id="PS00571">
    <property type="entry name" value="AMIDASES"/>
    <property type="match status" value="1"/>
</dbReference>
<evidence type="ECO:0000256" key="1">
    <source>
        <dbReference type="ARBA" id="ARBA00008069"/>
    </source>
</evidence>
<dbReference type="InterPro" id="IPR020556">
    <property type="entry name" value="Amidase_CS"/>
</dbReference>
<feature type="active site" description="Acyl-ester intermediate" evidence="7">
    <location>
        <position position="193"/>
    </location>
</feature>
<dbReference type="GO" id="GO:0032543">
    <property type="term" value="P:mitochondrial translation"/>
    <property type="evidence" value="ECO:0007669"/>
    <property type="project" value="UniProtKB-UniRule"/>
</dbReference>
<proteinExistence type="inferred from homology"/>
<comment type="catalytic activity">
    <reaction evidence="6 7">
        <text>L-glutamyl-tRNA(Gln) + L-glutamine + ATP + H2O = L-glutaminyl-tRNA(Gln) + L-glutamate + ADP + phosphate + H(+)</text>
        <dbReference type="Rhea" id="RHEA:17521"/>
        <dbReference type="Rhea" id="RHEA-COMP:9681"/>
        <dbReference type="Rhea" id="RHEA-COMP:9684"/>
        <dbReference type="ChEBI" id="CHEBI:15377"/>
        <dbReference type="ChEBI" id="CHEBI:15378"/>
        <dbReference type="ChEBI" id="CHEBI:29985"/>
        <dbReference type="ChEBI" id="CHEBI:30616"/>
        <dbReference type="ChEBI" id="CHEBI:43474"/>
        <dbReference type="ChEBI" id="CHEBI:58359"/>
        <dbReference type="ChEBI" id="CHEBI:78520"/>
        <dbReference type="ChEBI" id="CHEBI:78521"/>
        <dbReference type="ChEBI" id="CHEBI:456216"/>
        <dbReference type="EC" id="6.3.5.7"/>
    </reaction>
</comment>